<organism evidence="2 3">
    <name type="scientific">Natrinema zhouii</name>
    <dbReference type="NCBI Taxonomy" id="1710539"/>
    <lineage>
        <taxon>Archaea</taxon>
        <taxon>Methanobacteriati</taxon>
        <taxon>Methanobacteriota</taxon>
        <taxon>Stenosarchaea group</taxon>
        <taxon>Halobacteria</taxon>
        <taxon>Halobacteriales</taxon>
        <taxon>Natrialbaceae</taxon>
        <taxon>Natrinema</taxon>
    </lineage>
</organism>
<sequence length="200" mass="21757">MRTQRLLTHGMQLLLIAIVGYGLVTGQTKAIVNGTISLLITFLPAVLKRNYELPLDPWLALWITSAVFLHTLGSAGLYGHIGWWDHLTHALSASLVAGAGYTAARAIDLYSDDIHVPQRVTFVYIFVVVLAFAVLWELFEFALDIAADATGLTMPLAQVDLDDTVKDLLYNSLGALLVALFGQAHLAGVADTVRDRLFPA</sequence>
<feature type="transmembrane region" description="Helical" evidence="1">
    <location>
        <begin position="30"/>
        <end position="47"/>
    </location>
</feature>
<gene>
    <name evidence="2" type="ORF">HYG81_17900</name>
</gene>
<dbReference type="KEGG" id="nay:HYG81_17900"/>
<feature type="transmembrane region" description="Helical" evidence="1">
    <location>
        <begin position="59"/>
        <end position="81"/>
    </location>
</feature>
<keyword evidence="1" id="KW-1133">Transmembrane helix</keyword>
<reference evidence="2 3" key="1">
    <citation type="submission" date="2020-07" db="EMBL/GenBank/DDBJ databases">
        <title>Natrinema (YPL30) sp. nov. and Haloterrigena xxxxxx (YPL8) sp. nov., isolated from a salt mine.</title>
        <authorList>
            <person name="Cui H."/>
        </authorList>
    </citation>
    <scope>NUCLEOTIDE SEQUENCE [LARGE SCALE GENOMIC DNA]</scope>
    <source>
        <strain evidence="2 3">YPL13</strain>
    </source>
</reference>
<protein>
    <recommendedName>
        <fullName evidence="4">DUF2238 domain-containing protein</fullName>
    </recommendedName>
</protein>
<evidence type="ECO:0008006" key="4">
    <source>
        <dbReference type="Google" id="ProtNLM"/>
    </source>
</evidence>
<dbReference type="Proteomes" id="UP000510869">
    <property type="component" value="Chromosome"/>
</dbReference>
<feature type="transmembrane region" description="Helical" evidence="1">
    <location>
        <begin position="119"/>
        <end position="139"/>
    </location>
</feature>
<dbReference type="AlphaFoldDB" id="A0A7D6GTS6"/>
<proteinExistence type="predicted"/>
<keyword evidence="1" id="KW-0472">Membrane</keyword>
<keyword evidence="1" id="KW-0812">Transmembrane</keyword>
<dbReference type="InterPro" id="IPR014509">
    <property type="entry name" value="YjdF-like"/>
</dbReference>
<evidence type="ECO:0000256" key="1">
    <source>
        <dbReference type="SAM" id="Phobius"/>
    </source>
</evidence>
<evidence type="ECO:0000313" key="2">
    <source>
        <dbReference type="EMBL" id="QLK27903.1"/>
    </source>
</evidence>
<evidence type="ECO:0000313" key="3">
    <source>
        <dbReference type="Proteomes" id="UP000510869"/>
    </source>
</evidence>
<accession>A0A7D6GTS6</accession>
<dbReference type="EMBL" id="CP059154">
    <property type="protein sequence ID" value="QLK27903.1"/>
    <property type="molecule type" value="Genomic_DNA"/>
</dbReference>
<feature type="transmembrane region" description="Helical" evidence="1">
    <location>
        <begin position="168"/>
        <end position="190"/>
    </location>
</feature>
<keyword evidence="3" id="KW-1185">Reference proteome</keyword>
<name>A0A7D6GTS6_9EURY</name>
<dbReference type="RefSeq" id="WP_180843062.1">
    <property type="nucleotide sequence ID" value="NZ_CP059154.1"/>
</dbReference>
<dbReference type="GeneID" id="56145119"/>
<dbReference type="Pfam" id="PF09997">
    <property type="entry name" value="DUF2238"/>
    <property type="match status" value="1"/>
</dbReference>